<feature type="transmembrane region" description="Helical" evidence="1">
    <location>
        <begin position="459"/>
        <end position="477"/>
    </location>
</feature>
<keyword evidence="1" id="KW-0812">Transmembrane</keyword>
<feature type="transmembrane region" description="Helical" evidence="1">
    <location>
        <begin position="117"/>
        <end position="137"/>
    </location>
</feature>
<keyword evidence="1" id="KW-0472">Membrane</keyword>
<protein>
    <submittedName>
        <fullName evidence="2">Unannotated protein</fullName>
    </submittedName>
</protein>
<name>A0A6J6Y809_9ZZZZ</name>
<gene>
    <name evidence="2" type="ORF">UFOPK3004_00718</name>
</gene>
<dbReference type="EMBL" id="CAFAAL010000047">
    <property type="protein sequence ID" value="CAB4801767.1"/>
    <property type="molecule type" value="Genomic_DNA"/>
</dbReference>
<reference evidence="2" key="1">
    <citation type="submission" date="2020-05" db="EMBL/GenBank/DDBJ databases">
        <authorList>
            <person name="Chiriac C."/>
            <person name="Salcher M."/>
            <person name="Ghai R."/>
            <person name="Kavagutti S V."/>
        </authorList>
    </citation>
    <scope>NUCLEOTIDE SEQUENCE</scope>
</reference>
<dbReference type="AlphaFoldDB" id="A0A6J6Y809"/>
<keyword evidence="1" id="KW-1133">Transmembrane helix</keyword>
<accession>A0A6J6Y809</accession>
<organism evidence="2">
    <name type="scientific">freshwater metagenome</name>
    <dbReference type="NCBI Taxonomy" id="449393"/>
    <lineage>
        <taxon>unclassified sequences</taxon>
        <taxon>metagenomes</taxon>
        <taxon>ecological metagenomes</taxon>
    </lineage>
</organism>
<feature type="transmembrane region" description="Helical" evidence="1">
    <location>
        <begin position="183"/>
        <end position="202"/>
    </location>
</feature>
<sequence length="511" mass="54326">MAFSPSVVFVVLLSALLWLLTAAISGGSTRAAGLGFAGAISATAAAVVLNMPWITRYLSHDGWSAIVGAPTHSPENLGLWDVLRFGIGPAALGGLIVLLYVPLLVAPLVSKNSRFIWASRAAILSIVSIALAVLNSGNHLPLRLPETGILLAPVASCMAIGAAIIVMAFGIDVRGGRFGWRQPLALLSLVTLPLGLLPVAAASSNGHWEQPSITLAQQMKELLGDTSQGDYRVLVIGDPRLVTSDQHLYDDGLAYAVVQNGDMTMLNQVSSMADDADNLIRPLLDAVAMGSTNRVGRLMAPLGIRYIVIPLLDRVRSTSNSPLPLPFGLREAFAEQLDLHNVYGPSSMMIFENSQWIPLTGMLSAAAAQQSSEGGSEALVATELTGSLTALNGTTSWSSPTQELPAGRFHLGVPFDSRWTLSIDGQSIKPQASFGTVMHYETGVGGTAQLNYSNPVSRYLWIIMQLLLWASVVVGILQPNLRRRQVRLKFAAAEMQSVVSLSGNNSETVES</sequence>
<feature type="transmembrane region" description="Helical" evidence="1">
    <location>
        <begin position="149"/>
        <end position="171"/>
    </location>
</feature>
<feature type="transmembrane region" description="Helical" evidence="1">
    <location>
        <begin position="31"/>
        <end position="54"/>
    </location>
</feature>
<feature type="transmembrane region" description="Helical" evidence="1">
    <location>
        <begin position="6"/>
        <end position="24"/>
    </location>
</feature>
<proteinExistence type="predicted"/>
<feature type="transmembrane region" description="Helical" evidence="1">
    <location>
        <begin position="82"/>
        <end position="105"/>
    </location>
</feature>
<evidence type="ECO:0000313" key="2">
    <source>
        <dbReference type="EMBL" id="CAB4801767.1"/>
    </source>
</evidence>
<evidence type="ECO:0000256" key="1">
    <source>
        <dbReference type="SAM" id="Phobius"/>
    </source>
</evidence>